<name>A0A931I4P5_9HYPH</name>
<evidence type="ECO:0000313" key="3">
    <source>
        <dbReference type="Proteomes" id="UP000631694"/>
    </source>
</evidence>
<dbReference type="RefSeq" id="WP_197312254.1">
    <property type="nucleotide sequence ID" value="NZ_JADZLT010000053.1"/>
</dbReference>
<dbReference type="AlphaFoldDB" id="A0A931I4P5"/>
<comment type="caution">
    <text evidence="2">The sequence shown here is derived from an EMBL/GenBank/DDBJ whole genome shotgun (WGS) entry which is preliminary data.</text>
</comment>
<reference evidence="2" key="1">
    <citation type="submission" date="2020-12" db="EMBL/GenBank/DDBJ databases">
        <title>Methylobrevis albus sp. nov., isolated from fresh water lack sediment.</title>
        <authorList>
            <person name="Zou Q."/>
        </authorList>
    </citation>
    <scope>NUCLEOTIDE SEQUENCE</scope>
    <source>
        <strain evidence="2">L22</strain>
    </source>
</reference>
<dbReference type="EMBL" id="JADZLT010000053">
    <property type="protein sequence ID" value="MBH0239165.1"/>
    <property type="molecule type" value="Genomic_DNA"/>
</dbReference>
<protein>
    <submittedName>
        <fullName evidence="2">TfoX/Sxy family protein</fullName>
    </submittedName>
</protein>
<feature type="domain" description="TfoX N-terminal" evidence="1">
    <location>
        <begin position="11"/>
        <end position="102"/>
    </location>
</feature>
<dbReference type="PANTHER" id="PTHR36121:SF1">
    <property type="entry name" value="PROTEIN SXY"/>
    <property type="match status" value="1"/>
</dbReference>
<evidence type="ECO:0000313" key="2">
    <source>
        <dbReference type="EMBL" id="MBH0239165.1"/>
    </source>
</evidence>
<dbReference type="InterPro" id="IPR047525">
    <property type="entry name" value="TfoX-like"/>
</dbReference>
<evidence type="ECO:0000259" key="1">
    <source>
        <dbReference type="Pfam" id="PF04993"/>
    </source>
</evidence>
<sequence length="121" mass="13477">MAAGLDDYLAELLEPLGGVTTRRMFGGIGLFHDGLMFAIVIRDVLHFKTDPETRPAFEAEGCAPFSYVAGERTVELSYWRAPERLLDEPDAFLDWARTAVAVARRAEATRKAPRRPKKPTA</sequence>
<keyword evidence="3" id="KW-1185">Reference proteome</keyword>
<dbReference type="InterPro" id="IPR007076">
    <property type="entry name" value="TfoX_N"/>
</dbReference>
<dbReference type="Gene3D" id="3.30.1460.30">
    <property type="entry name" value="YgaC/TfoX-N like chaperone"/>
    <property type="match status" value="1"/>
</dbReference>
<dbReference type="PANTHER" id="PTHR36121">
    <property type="entry name" value="PROTEIN SXY"/>
    <property type="match status" value="1"/>
</dbReference>
<dbReference type="Proteomes" id="UP000631694">
    <property type="component" value="Unassembled WGS sequence"/>
</dbReference>
<proteinExistence type="predicted"/>
<accession>A0A931I4P5</accession>
<organism evidence="2 3">
    <name type="scientific">Methylobrevis albus</name>
    <dbReference type="NCBI Taxonomy" id="2793297"/>
    <lineage>
        <taxon>Bacteria</taxon>
        <taxon>Pseudomonadati</taxon>
        <taxon>Pseudomonadota</taxon>
        <taxon>Alphaproteobacteria</taxon>
        <taxon>Hyphomicrobiales</taxon>
        <taxon>Pleomorphomonadaceae</taxon>
        <taxon>Methylobrevis</taxon>
    </lineage>
</organism>
<dbReference type="SUPFAM" id="SSF159894">
    <property type="entry name" value="YgaC/TfoX-N like"/>
    <property type="match status" value="1"/>
</dbReference>
<gene>
    <name evidence="2" type="ORF">I5731_15170</name>
</gene>
<dbReference type="Pfam" id="PF04993">
    <property type="entry name" value="TfoX_N"/>
    <property type="match status" value="1"/>
</dbReference>